<organism evidence="3 4">
    <name type="scientific">Choanephora cucurbitarum</name>
    <dbReference type="NCBI Taxonomy" id="101091"/>
    <lineage>
        <taxon>Eukaryota</taxon>
        <taxon>Fungi</taxon>
        <taxon>Fungi incertae sedis</taxon>
        <taxon>Mucoromycota</taxon>
        <taxon>Mucoromycotina</taxon>
        <taxon>Mucoromycetes</taxon>
        <taxon>Mucorales</taxon>
        <taxon>Mucorineae</taxon>
        <taxon>Choanephoraceae</taxon>
        <taxon>Choanephoroideae</taxon>
        <taxon>Choanephora</taxon>
    </lineage>
</organism>
<evidence type="ECO:0000256" key="2">
    <source>
        <dbReference type="SAM" id="SignalP"/>
    </source>
</evidence>
<proteinExistence type="predicted"/>
<protein>
    <submittedName>
        <fullName evidence="3">Uncharacterized protein</fullName>
    </submittedName>
</protein>
<feature type="compositionally biased region" description="Acidic residues" evidence="1">
    <location>
        <begin position="228"/>
        <end position="240"/>
    </location>
</feature>
<dbReference type="Proteomes" id="UP000093000">
    <property type="component" value="Unassembled WGS sequence"/>
</dbReference>
<feature type="region of interest" description="Disordered" evidence="1">
    <location>
        <begin position="220"/>
        <end position="258"/>
    </location>
</feature>
<dbReference type="STRING" id="101091.A0A1C7N0L0"/>
<dbReference type="InParanoid" id="A0A1C7N0L0"/>
<keyword evidence="4" id="KW-1185">Reference proteome</keyword>
<keyword evidence="2" id="KW-0732">Signal</keyword>
<evidence type="ECO:0000256" key="1">
    <source>
        <dbReference type="SAM" id="MobiDB-lite"/>
    </source>
</evidence>
<reference evidence="3 4" key="1">
    <citation type="submission" date="2016-03" db="EMBL/GenBank/DDBJ databases">
        <title>Choanephora cucurbitarum.</title>
        <authorList>
            <person name="Min B."/>
            <person name="Park H."/>
            <person name="Park J.-H."/>
            <person name="Shin H.-D."/>
            <person name="Choi I.-G."/>
        </authorList>
    </citation>
    <scope>NUCLEOTIDE SEQUENCE [LARGE SCALE GENOMIC DNA]</scope>
    <source>
        <strain evidence="3 4">KUS-F28377</strain>
    </source>
</reference>
<comment type="caution">
    <text evidence="3">The sequence shown here is derived from an EMBL/GenBank/DDBJ whole genome shotgun (WGS) entry which is preliminary data.</text>
</comment>
<feature type="region of interest" description="Disordered" evidence="1">
    <location>
        <begin position="179"/>
        <end position="200"/>
    </location>
</feature>
<dbReference type="AlphaFoldDB" id="A0A1C7N0L0"/>
<feature type="signal peptide" evidence="2">
    <location>
        <begin position="1"/>
        <end position="22"/>
    </location>
</feature>
<gene>
    <name evidence="3" type="ORF">A0J61_09413</name>
</gene>
<dbReference type="OrthoDB" id="3044029at2759"/>
<evidence type="ECO:0000313" key="3">
    <source>
        <dbReference type="EMBL" id="OBZ82538.1"/>
    </source>
</evidence>
<evidence type="ECO:0000313" key="4">
    <source>
        <dbReference type="Proteomes" id="UP000093000"/>
    </source>
</evidence>
<name>A0A1C7N0L0_9FUNG</name>
<feature type="chain" id="PRO_5008889398" evidence="2">
    <location>
        <begin position="23"/>
        <end position="359"/>
    </location>
</feature>
<sequence>MKLSVSLFTTSALAIAASLVQAQSDSANSTDYYPLTTIVSQNDFCLFLPPQPGLEVAINEDNGIPFCFKEDRVKNATQFPEGFITTAHYLKTSSYVQVTGFFDHTKYKLSDTDGGGQYDTHHGGKPIGAKCLGYNYFVSVIEPDINRFCIRCCLNTEDCPTGRSGYGCLRVIDGDYTNDNNMINGTDSTDTDTTESNLSNTHENSVYNELDFLVAHKNAAPSQAGTSADDDDEEDDDDTDSSSNDKIAQEIESLKNDSYSASEIKEKWNAFSQQLSANYPHASEQVDDLNTVASSLTTTDQWKAFFELVSDKIIQFQEDSDDNATLTDDTKASSTDTHTNEDLDWLFEHRRSHDNQATW</sequence>
<accession>A0A1C7N0L0</accession>
<dbReference type="EMBL" id="LUGH01000845">
    <property type="protein sequence ID" value="OBZ82538.1"/>
    <property type="molecule type" value="Genomic_DNA"/>
</dbReference>